<dbReference type="RefSeq" id="WP_161351216.1">
    <property type="nucleotide sequence ID" value="NZ_WTUX01000011.1"/>
</dbReference>
<dbReference type="AlphaFoldDB" id="A0A845M9F7"/>
<gene>
    <name evidence="2" type="ORF">GQE99_08775</name>
</gene>
<dbReference type="Proteomes" id="UP000467322">
    <property type="component" value="Unassembled WGS sequence"/>
</dbReference>
<proteinExistence type="predicted"/>
<reference evidence="2 3" key="1">
    <citation type="submission" date="2019-12" db="EMBL/GenBank/DDBJ databases">
        <title>Maritimibacter sp. nov. sp. isolated from sea sand.</title>
        <authorList>
            <person name="Kim J."/>
            <person name="Jeong S.E."/>
            <person name="Jung H.S."/>
            <person name="Jeon C.O."/>
        </authorList>
    </citation>
    <scope>NUCLEOTIDE SEQUENCE [LARGE SCALE GENOMIC DNA]</scope>
    <source>
        <strain evidence="2 3">DP07</strain>
    </source>
</reference>
<keyword evidence="3" id="KW-1185">Reference proteome</keyword>
<protein>
    <recommendedName>
        <fullName evidence="4">Phospholipid-binding protein, PBP family</fullName>
    </recommendedName>
</protein>
<evidence type="ECO:0008006" key="4">
    <source>
        <dbReference type="Google" id="ProtNLM"/>
    </source>
</evidence>
<dbReference type="EMBL" id="WTUX01000011">
    <property type="protein sequence ID" value="MZR13111.1"/>
    <property type="molecule type" value="Genomic_DNA"/>
</dbReference>
<feature type="chain" id="PRO_5032477998" description="Phospholipid-binding protein, PBP family" evidence="1">
    <location>
        <begin position="19"/>
        <end position="119"/>
    </location>
</feature>
<name>A0A845M9F7_9RHOB</name>
<evidence type="ECO:0000313" key="2">
    <source>
        <dbReference type="EMBL" id="MZR13111.1"/>
    </source>
</evidence>
<feature type="signal peptide" evidence="1">
    <location>
        <begin position="1"/>
        <end position="18"/>
    </location>
</feature>
<keyword evidence="1" id="KW-0732">Signal</keyword>
<organism evidence="2 3">
    <name type="scientific">Maritimibacter harenae</name>
    <dbReference type="NCBI Taxonomy" id="2606218"/>
    <lineage>
        <taxon>Bacteria</taxon>
        <taxon>Pseudomonadati</taxon>
        <taxon>Pseudomonadota</taxon>
        <taxon>Alphaproteobacteria</taxon>
        <taxon>Rhodobacterales</taxon>
        <taxon>Roseobacteraceae</taxon>
        <taxon>Maritimibacter</taxon>
    </lineage>
</organism>
<accession>A0A845M9F7</accession>
<sequence>MRTALLPFALAAPITAQAEGAKLALDCTGPDGATHSFLFAPVETDDTGMGLVTVGDDATPGIAGGFFGPWSWIRDEVKYTLMVDGDATDAGVPMLLHALDTTSAPFTSTLENMTCEAPF</sequence>
<evidence type="ECO:0000256" key="1">
    <source>
        <dbReference type="SAM" id="SignalP"/>
    </source>
</evidence>
<evidence type="ECO:0000313" key="3">
    <source>
        <dbReference type="Proteomes" id="UP000467322"/>
    </source>
</evidence>
<comment type="caution">
    <text evidence="2">The sequence shown here is derived from an EMBL/GenBank/DDBJ whole genome shotgun (WGS) entry which is preliminary data.</text>
</comment>